<dbReference type="Proteomes" id="UP000728032">
    <property type="component" value="Unassembled WGS sequence"/>
</dbReference>
<gene>
    <name evidence="1" type="ORF">ONB1V03_LOCUS10732</name>
</gene>
<organism evidence="1">
    <name type="scientific">Oppiella nova</name>
    <dbReference type="NCBI Taxonomy" id="334625"/>
    <lineage>
        <taxon>Eukaryota</taxon>
        <taxon>Metazoa</taxon>
        <taxon>Ecdysozoa</taxon>
        <taxon>Arthropoda</taxon>
        <taxon>Chelicerata</taxon>
        <taxon>Arachnida</taxon>
        <taxon>Acari</taxon>
        <taxon>Acariformes</taxon>
        <taxon>Sarcoptiformes</taxon>
        <taxon>Oribatida</taxon>
        <taxon>Brachypylina</taxon>
        <taxon>Oppioidea</taxon>
        <taxon>Oppiidae</taxon>
        <taxon>Oppiella</taxon>
    </lineage>
</organism>
<reference evidence="1" key="1">
    <citation type="submission" date="2020-11" db="EMBL/GenBank/DDBJ databases">
        <authorList>
            <person name="Tran Van P."/>
        </authorList>
    </citation>
    <scope>NUCLEOTIDE SEQUENCE</scope>
</reference>
<evidence type="ECO:0000313" key="2">
    <source>
        <dbReference type="Proteomes" id="UP000728032"/>
    </source>
</evidence>
<accession>A0A7R9M5Q2</accession>
<protein>
    <submittedName>
        <fullName evidence="1">Uncharacterized protein</fullName>
    </submittedName>
</protein>
<sequence length="149" mass="18107">MSRAFHVNRFLPNEELKRYPFCRINRELPQLRRHFIDYYDLIEYRHKLQAIISKYPNSESMFLSDCRMDSEIMELIITGCLHLKRLTLNVRYPAQELMAFCRICIEQRVSRNEFTLYLNSRNCAQVINGRLGNNHNRHKYLCFSYEYNN</sequence>
<dbReference type="EMBL" id="OC922310">
    <property type="protein sequence ID" value="CAD7654082.1"/>
    <property type="molecule type" value="Genomic_DNA"/>
</dbReference>
<dbReference type="EMBL" id="CAJPVJ010007485">
    <property type="protein sequence ID" value="CAG2171269.1"/>
    <property type="molecule type" value="Genomic_DNA"/>
</dbReference>
<dbReference type="AlphaFoldDB" id="A0A7R9M5Q2"/>
<name>A0A7R9M5Q2_9ACAR</name>
<proteinExistence type="predicted"/>
<evidence type="ECO:0000313" key="1">
    <source>
        <dbReference type="EMBL" id="CAD7654082.1"/>
    </source>
</evidence>
<keyword evidence="2" id="KW-1185">Reference proteome</keyword>